<proteinExistence type="predicted"/>
<keyword evidence="2" id="KW-1185">Reference proteome</keyword>
<accession>A0A0H4ISD6</accession>
<reference evidence="1 2" key="1">
    <citation type="submission" date="2015-05" db="EMBL/GenBank/DDBJ databases">
        <authorList>
            <person name="Liu X."/>
            <person name="Tong Y."/>
            <person name="Huang Y."/>
            <person name="Fan H."/>
            <person name="An X."/>
            <person name="Mi Z."/>
            <person name="Zhang Z."/>
        </authorList>
    </citation>
    <scope>NUCLEOTIDE SEQUENCE [LARGE SCALE GENOMIC DNA]</scope>
</reference>
<evidence type="ECO:0000313" key="1">
    <source>
        <dbReference type="EMBL" id="AKO61636.1"/>
    </source>
</evidence>
<organism evidence="1 2">
    <name type="scientific">Stenotrophomonas phage IME-SM1</name>
    <dbReference type="NCBI Taxonomy" id="1654717"/>
    <lineage>
        <taxon>Viruses</taxon>
        <taxon>Duplodnaviria</taxon>
        <taxon>Heunggongvirae</taxon>
        <taxon>Uroviricota</taxon>
        <taxon>Caudoviricetes</taxon>
        <taxon>Menderavirus</taxon>
        <taxon>Menderavirus IMESM1</taxon>
    </lineage>
</organism>
<evidence type="ECO:0000313" key="2">
    <source>
        <dbReference type="Proteomes" id="UP000224291"/>
    </source>
</evidence>
<name>A0A0H4ISD6_9CAUD</name>
<dbReference type="KEGG" id="vg:65066745"/>
<dbReference type="GeneID" id="65066745"/>
<protein>
    <submittedName>
        <fullName evidence="1">Uncharacterized protein</fullName>
    </submittedName>
</protein>
<dbReference type="EMBL" id="KR560069">
    <property type="protein sequence ID" value="AKO61636.1"/>
    <property type="molecule type" value="Genomic_DNA"/>
</dbReference>
<dbReference type="RefSeq" id="YP_010077829.1">
    <property type="nucleotide sequence ID" value="NC_054952.1"/>
</dbReference>
<dbReference type="Proteomes" id="UP000224291">
    <property type="component" value="Segment"/>
</dbReference>
<sequence>MKTNEEILDLVNSAGDALAELLVELQRYSNKPWAKEAARSVRLSIDQLEDAETVIMEAE</sequence>